<dbReference type="EMBL" id="JACHEB010000007">
    <property type="protein sequence ID" value="MBB5329553.1"/>
    <property type="molecule type" value="Genomic_DNA"/>
</dbReference>
<keyword evidence="2" id="KW-1185">Reference proteome</keyword>
<keyword evidence="1" id="KW-0645">Protease</keyword>
<evidence type="ECO:0000313" key="1">
    <source>
        <dbReference type="EMBL" id="MBB5329553.1"/>
    </source>
</evidence>
<gene>
    <name evidence="1" type="ORF">HDF14_003175</name>
</gene>
<proteinExistence type="predicted"/>
<organism evidence="1 2">
    <name type="scientific">Tunturiibacter gelidiferens</name>
    <dbReference type="NCBI Taxonomy" id="3069689"/>
    <lineage>
        <taxon>Bacteria</taxon>
        <taxon>Pseudomonadati</taxon>
        <taxon>Acidobacteriota</taxon>
        <taxon>Terriglobia</taxon>
        <taxon>Terriglobales</taxon>
        <taxon>Acidobacteriaceae</taxon>
        <taxon>Tunturiibacter</taxon>
    </lineage>
</organism>
<dbReference type="GO" id="GO:0006508">
    <property type="term" value="P:proteolysis"/>
    <property type="evidence" value="ECO:0007669"/>
    <property type="project" value="UniProtKB-KW"/>
</dbReference>
<sequence>MDKIAALTEILTADPTNAFARYGLAMEHITQGNSDTALAEFTTLIQHNPDYVPAYQMSAQTLAKLGRTEDALDRLHHGIATANRTNNQHALAEMEALRDDLTT</sequence>
<dbReference type="SUPFAM" id="SSF48452">
    <property type="entry name" value="TPR-like"/>
    <property type="match status" value="1"/>
</dbReference>
<protein>
    <submittedName>
        <fullName evidence="1">Zn-dependent protease</fullName>
    </submittedName>
</protein>
<reference evidence="1 2" key="1">
    <citation type="submission" date="2020-08" db="EMBL/GenBank/DDBJ databases">
        <title>Genomic Encyclopedia of Type Strains, Phase IV (KMG-V): Genome sequencing to study the core and pangenomes of soil and plant-associated prokaryotes.</title>
        <authorList>
            <person name="Whitman W."/>
        </authorList>
    </citation>
    <scope>NUCLEOTIDE SEQUENCE [LARGE SCALE GENOMIC DNA]</scope>
    <source>
        <strain evidence="1 2">X5P2</strain>
    </source>
</reference>
<dbReference type="Gene3D" id="1.25.40.10">
    <property type="entry name" value="Tetratricopeptide repeat domain"/>
    <property type="match status" value="1"/>
</dbReference>
<dbReference type="AlphaFoldDB" id="A0A9X0QFQ7"/>
<dbReference type="GO" id="GO:0008233">
    <property type="term" value="F:peptidase activity"/>
    <property type="evidence" value="ECO:0007669"/>
    <property type="project" value="UniProtKB-KW"/>
</dbReference>
<comment type="caution">
    <text evidence="1">The sequence shown here is derived from an EMBL/GenBank/DDBJ whole genome shotgun (WGS) entry which is preliminary data.</text>
</comment>
<evidence type="ECO:0000313" key="2">
    <source>
        <dbReference type="Proteomes" id="UP000535182"/>
    </source>
</evidence>
<dbReference type="RefSeq" id="WP_183978153.1">
    <property type="nucleotide sequence ID" value="NZ_JACHEB010000007.1"/>
</dbReference>
<dbReference type="InterPro" id="IPR011990">
    <property type="entry name" value="TPR-like_helical_dom_sf"/>
</dbReference>
<dbReference type="Proteomes" id="UP000535182">
    <property type="component" value="Unassembled WGS sequence"/>
</dbReference>
<keyword evidence="1" id="KW-0378">Hydrolase</keyword>
<accession>A0A9X0QFQ7</accession>
<dbReference type="Pfam" id="PF14559">
    <property type="entry name" value="TPR_19"/>
    <property type="match status" value="1"/>
</dbReference>
<name>A0A9X0QFQ7_9BACT</name>